<comment type="caution">
    <text evidence="8">The sequence shown here is derived from an EMBL/GenBank/DDBJ whole genome shotgun (WGS) entry which is preliminary data.</text>
</comment>
<feature type="non-terminal residue" evidence="8">
    <location>
        <position position="1537"/>
    </location>
</feature>
<evidence type="ECO:0000256" key="2">
    <source>
        <dbReference type="ARBA" id="ARBA00022692"/>
    </source>
</evidence>
<feature type="non-terminal residue" evidence="8">
    <location>
        <position position="1"/>
    </location>
</feature>
<feature type="transmembrane region" description="Helical" evidence="6">
    <location>
        <begin position="1285"/>
        <end position="1306"/>
    </location>
</feature>
<evidence type="ECO:0000259" key="7">
    <source>
        <dbReference type="PROSITE" id="PS50261"/>
    </source>
</evidence>
<dbReference type="PANTHER" id="PTHR12011:SF465">
    <property type="entry name" value="GPS DOMAIN-CONTAINING PROTEIN"/>
    <property type="match status" value="1"/>
</dbReference>
<dbReference type="PANTHER" id="PTHR12011">
    <property type="entry name" value="ADHESION G-PROTEIN COUPLED RECEPTOR"/>
    <property type="match status" value="1"/>
</dbReference>
<evidence type="ECO:0000256" key="3">
    <source>
        <dbReference type="ARBA" id="ARBA00022989"/>
    </source>
</evidence>
<accession>A0AAN5CPP2</accession>
<reference evidence="9" key="1">
    <citation type="submission" date="2022-10" db="EMBL/GenBank/DDBJ databases">
        <title>Genome assembly of Pristionchus species.</title>
        <authorList>
            <person name="Yoshida K."/>
            <person name="Sommer R.J."/>
        </authorList>
    </citation>
    <scope>NUCLEOTIDE SEQUENCE [LARGE SCALE GENOMIC DNA]</scope>
    <source>
        <strain evidence="9">RS5460</strain>
    </source>
</reference>
<comment type="subcellular location">
    <subcellularLocation>
        <location evidence="1">Membrane</location>
        <topology evidence="1">Multi-pass membrane protein</topology>
    </subcellularLocation>
</comment>
<feature type="region of interest" description="Disordered" evidence="5">
    <location>
        <begin position="794"/>
        <end position="820"/>
    </location>
</feature>
<evidence type="ECO:0000256" key="4">
    <source>
        <dbReference type="ARBA" id="ARBA00023136"/>
    </source>
</evidence>
<dbReference type="CDD" id="cd13952">
    <property type="entry name" value="7tm_classB"/>
    <property type="match status" value="1"/>
</dbReference>
<feature type="transmembrane region" description="Helical" evidence="6">
    <location>
        <begin position="1312"/>
        <end position="1336"/>
    </location>
</feature>
<evidence type="ECO:0000256" key="5">
    <source>
        <dbReference type="SAM" id="MobiDB-lite"/>
    </source>
</evidence>
<feature type="transmembrane region" description="Helical" evidence="6">
    <location>
        <begin position="1473"/>
        <end position="1495"/>
    </location>
</feature>
<feature type="transmembrane region" description="Helical" evidence="6">
    <location>
        <begin position="1239"/>
        <end position="1264"/>
    </location>
</feature>
<feature type="region of interest" description="Disordered" evidence="5">
    <location>
        <begin position="1512"/>
        <end position="1537"/>
    </location>
</feature>
<proteinExistence type="predicted"/>
<organism evidence="8 9">
    <name type="scientific">Pristionchus mayeri</name>
    <dbReference type="NCBI Taxonomy" id="1317129"/>
    <lineage>
        <taxon>Eukaryota</taxon>
        <taxon>Metazoa</taxon>
        <taxon>Ecdysozoa</taxon>
        <taxon>Nematoda</taxon>
        <taxon>Chromadorea</taxon>
        <taxon>Rhabditida</taxon>
        <taxon>Rhabditina</taxon>
        <taxon>Diplogasteromorpha</taxon>
        <taxon>Diplogasteroidea</taxon>
        <taxon>Neodiplogasteridae</taxon>
        <taxon>Pristionchus</taxon>
    </lineage>
</organism>
<keyword evidence="9" id="KW-1185">Reference proteome</keyword>
<protein>
    <recommendedName>
        <fullName evidence="7">G-protein coupled receptors family 2 profile 2 domain-containing protein</fullName>
    </recommendedName>
</protein>
<dbReference type="GO" id="GO:0005886">
    <property type="term" value="C:plasma membrane"/>
    <property type="evidence" value="ECO:0007669"/>
    <property type="project" value="TreeGrafter"/>
</dbReference>
<name>A0AAN5CPP2_9BILA</name>
<keyword evidence="4 6" id="KW-0472">Membrane</keyword>
<dbReference type="InterPro" id="IPR017981">
    <property type="entry name" value="GPCR_2-like_7TM"/>
</dbReference>
<dbReference type="GO" id="GO:0004888">
    <property type="term" value="F:transmembrane signaling receptor activity"/>
    <property type="evidence" value="ECO:0007669"/>
    <property type="project" value="InterPro"/>
</dbReference>
<dbReference type="PROSITE" id="PS50261">
    <property type="entry name" value="G_PROTEIN_RECEP_F2_4"/>
    <property type="match status" value="1"/>
</dbReference>
<feature type="compositionally biased region" description="Low complexity" evidence="5">
    <location>
        <begin position="861"/>
        <end position="882"/>
    </location>
</feature>
<feature type="transmembrane region" description="Helical" evidence="6">
    <location>
        <begin position="1402"/>
        <end position="1424"/>
    </location>
</feature>
<keyword evidence="2 6" id="KW-0812">Transmembrane</keyword>
<feature type="region of interest" description="Disordered" evidence="5">
    <location>
        <begin position="859"/>
        <end position="886"/>
    </location>
</feature>
<feature type="transmembrane region" description="Helical" evidence="6">
    <location>
        <begin position="1357"/>
        <end position="1382"/>
    </location>
</feature>
<evidence type="ECO:0000256" key="1">
    <source>
        <dbReference type="ARBA" id="ARBA00004141"/>
    </source>
</evidence>
<evidence type="ECO:0000313" key="9">
    <source>
        <dbReference type="Proteomes" id="UP001328107"/>
    </source>
</evidence>
<sequence>QFKLTEDICRGQHSIFNNLKFCATSEWFSQHLLTCSGQTDPTIIVPSSLPYETYKMHFTYSNDSRTVRGFVSEEMRREEGEILERSLLFHWIDDTLLDPFPFDVSFTTMGKTTKQTTPSYPYPIPFEVDSPVDFRVSDKQGVSLFSFFLLIGESYSSVLYDGCTQFSMDEPDGHCFGSPDEFLCSGEGGEGLTIDPFLTCNPSSPPPLSDLRAFFVYQSGQNIFTWDVILRKDDDTEGWVVDASETGSTTMEGVVTRGNNAAASTLTFTVSVGETTVFSVIDRQSGTVLDSFYILPSTQSVAVLYKDCTQFMMGAERDTVECFRMIDTKICTGEPTREIKDQPMKACNLLRFSSLIFSDDYGIVSQQLNEEYVQELTIVPPKSLVDNLLITVDDESSDSFHFVLSNMQMVTVSFSPDQSFSLLALDLSTSVLNDAPCRQFEMDDVSSLNSCYSDGGIKLCPPHDTTFTQSFTQCDCYSMQFSAFDLPGFNQLRITHFTPTQPPSNIYSLLIGKWSYSETEFEGFIGYKKMKSDSPYALPPSGSARFSFLSLPSSFSIQLENGERTAVLHEECFQFYMEDEDLVCYQDSKTSLCESFGGSATLPYKECRSTDSTYLETSTASLSMETTTVPSIATTKPSTTSVSTRHTSVIPSSPFYASILLKEVSIGIEKSLDDSTKERNVVFVIRAVFNSHSDYKLYVDTVEYPYGTPFQRVHHNVGEVLNVTIAKGTEEVMCVELEIHSMDCTVLELDDCPQFTLEGDVNECRSSDLLCLCASSASSCPPHGDPLETCKTSTLLSSSPSTPTTQGFRDSTTLTTIESTTDLTALESTTDFTESSSSSSSQSLQSTILFSTPSIETNTGSDTLSKSLPSSTSTSKTTSSPKKSLDDLSDLANTTISIDNVSQVLEETNAIVEVGNERMDGTHIFYVSEILFNSANVTGISETDSLLVLDTLDECLGASEQSFIDSAMNHDQAPQKFLETLPLLVVNSLSEKLFLNGKLMGFSSQQHACNDEHDASIFGLADTDYGFVDYSNKNEADKPKSSIEIPTEAVCGSSGTHSLFSIHRTTKLFVGGMNYRRLPVKSSWFGSNDEETTKSSQSMALTHSNLEVIGDGEVDEDEELPEACSSQQILLEDQPVLTATVLDASNGEMKFVSRDDEKGGKMATVTIDLSDSLRPLHGSLSFSWWDSSSLSWSSTDHCQLREGQRGGKVIADCFHLTDFTLIVDGTVNDPCVCDTGLIIVGYIISAVSICSLFLVVLATIINRIPSISRMKAFSFVREDLFRNRFHSVDVLYTISLLFFYIIFTFFHDQSVAGHSCVVFAVISYSLLFCTVLLTLFQSYRTIATFSPFPIIRRILSFASHQIFVCTVSAGAPLLISSILAIVSNFFDRDDGFCWVRPDYITFAVVVPLSVLILNGVICTVLVVIRLYQEQKSQLMTGKNHLKRRIVSVLIMQFTLGMPWVLQYLTLYAPTSTVYHYLFTIVNGSQGIVLLLLYIYRRDRRMTSMRRRKGAAIAARGVQAREMGANQKRKEEEEEEEE</sequence>
<feature type="domain" description="G-protein coupled receptors family 2 profile 2" evidence="7">
    <location>
        <begin position="1237"/>
        <end position="1497"/>
    </location>
</feature>
<feature type="transmembrane region" description="Helical" evidence="6">
    <location>
        <begin position="1445"/>
        <end position="1461"/>
    </location>
</feature>
<dbReference type="GO" id="GO:0007166">
    <property type="term" value="P:cell surface receptor signaling pathway"/>
    <property type="evidence" value="ECO:0007669"/>
    <property type="project" value="InterPro"/>
</dbReference>
<evidence type="ECO:0000313" key="8">
    <source>
        <dbReference type="EMBL" id="GMR48363.1"/>
    </source>
</evidence>
<gene>
    <name evidence="8" type="ORF">PMAYCL1PPCAC_18558</name>
</gene>
<dbReference type="Proteomes" id="UP001328107">
    <property type="component" value="Unassembled WGS sequence"/>
</dbReference>
<evidence type="ECO:0000256" key="6">
    <source>
        <dbReference type="SAM" id="Phobius"/>
    </source>
</evidence>
<dbReference type="Gene3D" id="1.20.1070.10">
    <property type="entry name" value="Rhodopsin 7-helix transmembrane proteins"/>
    <property type="match status" value="1"/>
</dbReference>
<dbReference type="EMBL" id="BTRK01000004">
    <property type="protein sequence ID" value="GMR48363.1"/>
    <property type="molecule type" value="Genomic_DNA"/>
</dbReference>
<keyword evidence="3 6" id="KW-1133">Transmembrane helix</keyword>